<dbReference type="InterPro" id="IPR043502">
    <property type="entry name" value="DNA/RNA_pol_sf"/>
</dbReference>
<evidence type="ECO:0000313" key="3">
    <source>
        <dbReference type="EMBL" id="KAJ4435965.1"/>
    </source>
</evidence>
<comment type="caution">
    <text evidence="3">The sequence shown here is derived from an EMBL/GenBank/DDBJ whole genome shotgun (WGS) entry which is preliminary data.</text>
</comment>
<dbReference type="PANTHER" id="PTHR33332">
    <property type="entry name" value="REVERSE TRANSCRIPTASE DOMAIN-CONTAINING PROTEIN"/>
    <property type="match status" value="1"/>
</dbReference>
<evidence type="ECO:0000313" key="4">
    <source>
        <dbReference type="Proteomes" id="UP001148838"/>
    </source>
</evidence>
<protein>
    <recommendedName>
        <fullName evidence="2">Reverse transcriptase domain-containing protein</fullName>
    </recommendedName>
</protein>
<organism evidence="3 4">
    <name type="scientific">Periplaneta americana</name>
    <name type="common">American cockroach</name>
    <name type="synonym">Blatta americana</name>
    <dbReference type="NCBI Taxonomy" id="6978"/>
    <lineage>
        <taxon>Eukaryota</taxon>
        <taxon>Metazoa</taxon>
        <taxon>Ecdysozoa</taxon>
        <taxon>Arthropoda</taxon>
        <taxon>Hexapoda</taxon>
        <taxon>Insecta</taxon>
        <taxon>Pterygota</taxon>
        <taxon>Neoptera</taxon>
        <taxon>Polyneoptera</taxon>
        <taxon>Dictyoptera</taxon>
        <taxon>Blattodea</taxon>
        <taxon>Blattoidea</taxon>
        <taxon>Blattidae</taxon>
        <taxon>Blattinae</taxon>
        <taxon>Periplaneta</taxon>
    </lineage>
</organism>
<evidence type="ECO:0000259" key="2">
    <source>
        <dbReference type="PROSITE" id="PS50878"/>
    </source>
</evidence>
<reference evidence="3 4" key="1">
    <citation type="journal article" date="2022" name="Allergy">
        <title>Genome assembly and annotation of Periplaneta americana reveal a comprehensive cockroach allergen profile.</title>
        <authorList>
            <person name="Wang L."/>
            <person name="Xiong Q."/>
            <person name="Saelim N."/>
            <person name="Wang L."/>
            <person name="Nong W."/>
            <person name="Wan A.T."/>
            <person name="Shi M."/>
            <person name="Liu X."/>
            <person name="Cao Q."/>
            <person name="Hui J.H.L."/>
            <person name="Sookrung N."/>
            <person name="Leung T.F."/>
            <person name="Tungtrongchitr A."/>
            <person name="Tsui S.K.W."/>
        </authorList>
    </citation>
    <scope>NUCLEOTIDE SEQUENCE [LARGE SCALE GENOMIC DNA]</scope>
    <source>
        <strain evidence="3">PWHHKU_190912</strain>
    </source>
</reference>
<dbReference type="SUPFAM" id="SSF56672">
    <property type="entry name" value="DNA/RNA polymerases"/>
    <property type="match status" value="1"/>
</dbReference>
<dbReference type="CDD" id="cd01650">
    <property type="entry name" value="RT_nLTR_like"/>
    <property type="match status" value="1"/>
</dbReference>
<keyword evidence="4" id="KW-1185">Reference proteome</keyword>
<dbReference type="PROSITE" id="PS50878">
    <property type="entry name" value="RT_POL"/>
    <property type="match status" value="1"/>
</dbReference>
<feature type="domain" description="Reverse transcriptase" evidence="2">
    <location>
        <begin position="163"/>
        <end position="516"/>
    </location>
</feature>
<gene>
    <name evidence="3" type="ORF">ANN_18588</name>
</gene>
<dbReference type="Proteomes" id="UP001148838">
    <property type="component" value="Unassembled WGS sequence"/>
</dbReference>
<evidence type="ECO:0000256" key="1">
    <source>
        <dbReference type="SAM" id="MobiDB-lite"/>
    </source>
</evidence>
<sequence length="539" mass="62495">MHIAEFKITSSSGDTDEDVTSRRNGPSVEGRSLVISDSSCDIRFWAADFTSFKRFLFDSLKTGFLKYFDKDIHIKSFDSESPSFTTIQNNRCYLGCIRVELQAGEKRENPLYECYSHEEKILEKKWEYKGIVHQLFIDFKKAYVSVKREVLYDIFIEFDMPKKLVRLIKMRLSETYSRVRIVPAKVLLQLYFVITSRRHSDTVKCSLTPRMKMTSTRRIDTIAFKISTRSGFIFDPTVRFGTNEEQPAEIDKKNKNIYNPIIPYYLKNYRLIKVEVIGLLVGARALERNVHKQLTDYLNTHNILDPYQSGFRTGHSTSTALLKVTEDIREALDKGQITILTLLDYSKAFDTVDVDLLIAKLRVLHFSDNALAWMDSYLRERQQCVSINNRYSTWRTTKTGVPQGSVLGPLLFSIYINDISSNLTSCRHHIYADDIQIYLHTRPNYINDAITKVNDDLNSISIWSKMHGLNLNASKSQAILIEHQRSKCDKQNLPPIIVNNTTIPYSTTVKNLGIYMDCHLEWNEQVNHTSKKYFPLFTH</sequence>
<proteinExistence type="predicted"/>
<dbReference type="InterPro" id="IPR000477">
    <property type="entry name" value="RT_dom"/>
</dbReference>
<dbReference type="Pfam" id="PF00078">
    <property type="entry name" value="RVT_1"/>
    <property type="match status" value="1"/>
</dbReference>
<dbReference type="EMBL" id="JAJSOF020000023">
    <property type="protein sequence ID" value="KAJ4435965.1"/>
    <property type="molecule type" value="Genomic_DNA"/>
</dbReference>
<accession>A0ABQ8SQG0</accession>
<name>A0ABQ8SQG0_PERAM</name>
<feature type="region of interest" description="Disordered" evidence="1">
    <location>
        <begin position="1"/>
        <end position="28"/>
    </location>
</feature>